<evidence type="ECO:0008006" key="3">
    <source>
        <dbReference type="Google" id="ProtNLM"/>
    </source>
</evidence>
<evidence type="ECO:0000313" key="1">
    <source>
        <dbReference type="EMBL" id="MCC1485550.1"/>
    </source>
</evidence>
<accession>A0ABS8ER16</accession>
<gene>
    <name evidence="1" type="ORF">J1C55_13170</name>
</gene>
<proteinExistence type="predicted"/>
<organism evidence="1 2">
    <name type="scientific">Winogradskyella immobilis</name>
    <dbReference type="NCBI Taxonomy" id="2816852"/>
    <lineage>
        <taxon>Bacteria</taxon>
        <taxon>Pseudomonadati</taxon>
        <taxon>Bacteroidota</taxon>
        <taxon>Flavobacteriia</taxon>
        <taxon>Flavobacteriales</taxon>
        <taxon>Flavobacteriaceae</taxon>
        <taxon>Winogradskyella</taxon>
    </lineage>
</organism>
<comment type="caution">
    <text evidence="1">The sequence shown here is derived from an EMBL/GenBank/DDBJ whole genome shotgun (WGS) entry which is preliminary data.</text>
</comment>
<protein>
    <recommendedName>
        <fullName evidence="3">DUF2971 domain-containing protein</fullName>
    </recommendedName>
</protein>
<dbReference type="RefSeq" id="WP_227478042.1">
    <property type="nucleotide sequence ID" value="NZ_JAFMPT010000027.1"/>
</dbReference>
<dbReference type="Proteomes" id="UP000778797">
    <property type="component" value="Unassembled WGS sequence"/>
</dbReference>
<reference evidence="2" key="2">
    <citation type="submission" date="2023-07" db="EMBL/GenBank/DDBJ databases">
        <title>Genome of Winogradskyella sp. E313.</title>
        <authorList>
            <person name="Zhou Y."/>
        </authorList>
    </citation>
    <scope>NUCLEOTIDE SEQUENCE [LARGE SCALE GENOMIC DNA]</scope>
    <source>
        <strain evidence="2">E313</strain>
    </source>
</reference>
<evidence type="ECO:0000313" key="2">
    <source>
        <dbReference type="Proteomes" id="UP000778797"/>
    </source>
</evidence>
<name>A0ABS8ER16_9FLAO</name>
<keyword evidence="2" id="KW-1185">Reference proteome</keyword>
<reference evidence="2" key="1">
    <citation type="submission" date="2021-03" db="EMBL/GenBank/DDBJ databases">
        <title>Genome of Cognatishimia sp. F0-27.</title>
        <authorList>
            <person name="Ping X."/>
        </authorList>
    </citation>
    <scope>NUCLEOTIDE SEQUENCE [LARGE SCALE GENOMIC DNA]</scope>
    <source>
        <strain evidence="2">E313</strain>
    </source>
</reference>
<sequence>MPIIIPNKHTSPVFYPKENYQIVKYMDLTKFVSLLQRKSLFFCRLDKLEDHFEGTTAKSNWQRRYDFFATSHLRSTKFKKLNNEEILKEVNEYFEAEKRMKSLKTICCWNISDSESAALWKIYSDFNQGIMITSKVTSLIEAFKSTEEKIDLSEVEYINHSLDEMPDGNKMYPVIHKHKAYSYEEELRLIHTVNYSGGLVYDWTKEEIEQGKYLNVELDKLIDNIILSPHSPDWYIKLVENLCETYGLNTTVMKSELAKE</sequence>
<dbReference type="EMBL" id="JAFMPT010000027">
    <property type="protein sequence ID" value="MCC1485550.1"/>
    <property type="molecule type" value="Genomic_DNA"/>
</dbReference>